<keyword evidence="1" id="KW-0812">Transmembrane</keyword>
<keyword evidence="1" id="KW-1133">Transmembrane helix</keyword>
<reference evidence="2" key="1">
    <citation type="submission" date="2018-06" db="EMBL/GenBank/DDBJ databases">
        <authorList>
            <person name="Zhirakovskaya E."/>
        </authorList>
    </citation>
    <scope>NUCLEOTIDE SEQUENCE</scope>
</reference>
<protein>
    <submittedName>
        <fullName evidence="2">Uncharacterized protein</fullName>
    </submittedName>
</protein>
<dbReference type="EMBL" id="UOFY01000067">
    <property type="protein sequence ID" value="VAX11416.1"/>
    <property type="molecule type" value="Genomic_DNA"/>
</dbReference>
<gene>
    <name evidence="2" type="ORF">MNBD_GAMMA25-1615</name>
</gene>
<keyword evidence="1" id="KW-0472">Membrane</keyword>
<evidence type="ECO:0000313" key="2">
    <source>
        <dbReference type="EMBL" id="VAX11416.1"/>
    </source>
</evidence>
<evidence type="ECO:0000256" key="1">
    <source>
        <dbReference type="SAM" id="Phobius"/>
    </source>
</evidence>
<feature type="transmembrane region" description="Helical" evidence="1">
    <location>
        <begin position="639"/>
        <end position="666"/>
    </location>
</feature>
<name>A0A3B1AZB9_9ZZZZ</name>
<proteinExistence type="predicted"/>
<sequence>MNYRLPFSRTTLSLSLTALLLVSGNASAEWVADTGADGLNGSNGLDGNPGTNGGNGGIGGNAAASANADDATNYAIANGGSGGFGGNGGNGTVSGADSGSGGNGGAGGNADARASLLTPGFSITGDVRTSVSATGGAGNYGGRAGRAGGSGGAVGFTGNSGNGGSGFAEAGIRGSGNVDATGTARGGEGGGVYYDSYFGRTVNAGNGGSASLGRVYGESTGGGYVSVYGQGVGGAGGNATGRGVSAGDGASVNLVNAVDGDTTGRLTLSQTASGGASGDTNYGTAGRAGNAGSMLEKTTSSSALIIRTDASGGAGGHKNLYSGLPGIAESGGIAEASTRGVNTATGTVDVIATASGGSGGNGYNGNQGARGGQAMASAEGNSAGSLRVQAIARGGRGGVTTRTGKMERGGRAAAMASATGLWGSAGATASSGAATGRNYVQTAATAQVGDTSASVAVTSNTKASASMGEGMSDRTLLTDTQAAAFADLLPSTVDAAAVMQGNANVEAALNPEDALAIGLLGGAYSQGSVEGVSNTYSSVIKLKLDMDGQADGSLQLGLLDPLFTGTHGFDSLYLRVDVEGVQVTNMGFTDLGTALAFFDDTVLNYGFWQDQISSDNVLDIRFYLDLNEQHLGEGFNTNFIVGVSAVPVPAAVWLFGSGLLGLLGVARKRQ</sequence>
<dbReference type="AlphaFoldDB" id="A0A3B1AZB9"/>
<organism evidence="2">
    <name type="scientific">hydrothermal vent metagenome</name>
    <dbReference type="NCBI Taxonomy" id="652676"/>
    <lineage>
        <taxon>unclassified sequences</taxon>
        <taxon>metagenomes</taxon>
        <taxon>ecological metagenomes</taxon>
    </lineage>
</organism>
<accession>A0A3B1AZB9</accession>